<evidence type="ECO:0000256" key="13">
    <source>
        <dbReference type="ARBA" id="ARBA00022932"/>
    </source>
</evidence>
<comment type="function">
    <text evidence="1">The aspartyl protease (PR) mediates the proteolytic cleavages of the Gag and Gag-Pol polyproteins after assembly of the VLP.</text>
</comment>
<dbReference type="Pfam" id="PF25597">
    <property type="entry name" value="SH3_retrovirus"/>
    <property type="match status" value="1"/>
</dbReference>
<evidence type="ECO:0000256" key="11">
    <source>
        <dbReference type="ARBA" id="ARBA00022908"/>
    </source>
</evidence>
<evidence type="ECO:0000256" key="16">
    <source>
        <dbReference type="PROSITE-ProRule" id="PRU00047"/>
    </source>
</evidence>
<keyword evidence="14" id="KW-0917">Virion maturation</keyword>
<evidence type="ECO:0000259" key="19">
    <source>
        <dbReference type="PROSITE" id="PS50994"/>
    </source>
</evidence>
<keyword evidence="21" id="KW-1185">Reference proteome</keyword>
<keyword evidence="13" id="KW-0239">DNA-directed DNA polymerase</keyword>
<dbReference type="Proteomes" id="UP000794436">
    <property type="component" value="Unassembled WGS sequence"/>
</dbReference>
<keyword evidence="13" id="KW-0808">Transferase</keyword>
<dbReference type="InterPro" id="IPR036397">
    <property type="entry name" value="RNaseH_sf"/>
</dbReference>
<keyword evidence="15" id="KW-0233">DNA recombination</keyword>
<dbReference type="GO" id="GO:0005524">
    <property type="term" value="F:ATP binding"/>
    <property type="evidence" value="ECO:0007669"/>
    <property type="project" value="UniProtKB-KW"/>
</dbReference>
<evidence type="ECO:0000256" key="17">
    <source>
        <dbReference type="SAM" id="MobiDB-lite"/>
    </source>
</evidence>
<sequence length="812" mass="91199">MSPNTAAAMVTQTNDILTEGNYFLWAYGTTMTLAKKGLRAHIDTKKEDVDMTTDEWKVNDEKAFAIVSMRLSPPFQMMVRNATTAVEAWSILERYFVKRNLHNRVNLRKKLHELRMAQGEDISEHMLKFDDLVMAMEAIGDLMEEDEKLVVLLGSVSSDYDGIVRIIENKPNVDLLEAKEMLRREYERMQEHEVTEAALRVGRPGRGKFAYRRQDRGQGKSKGLFQKKKQNDGGRFQGKCYRCNKFGHKEAHCPMVDGNEHVFSATCVPTSGWIMDSGATSHMTFDEGDFVSYKRFGHGTPVEMADGNKLSAVGSGAVRFKANNGSRVTLTQVLHVPGLDKRLISVPALAEKGVEVHFKHDMCVISHEGKALIQGPRVAKSYTVRAEAANRVYDQLGNGAEDCARNFGDLFGDAFGDVTDREECASDDDGGDGVWKDNGPHAQVTTQGASDELHEKWHARIMHVGDSRLADIVRACDDVPANLAGHKSSVMCDACIQGKMCVESFPRTDRTMVKTTMLLEVIYSDVMGPMRVPSLGKARYAVTFVDDFSRLTMIYFMKSKSEVLVRFKAYKAWIENQLNCLIKCIRTDNGGEYVNRKFDTFCQQQGITHQLTVPYSPQQNGVAERMNRTIGDATRSTMIHRKMDRRWWAEVMAAVVHVLNRIPTTVRPGQSPFEICFKARPSLGHLRVIGSEGFAHIDKSKRGKLEPKAFRCILVGYSESTKGYRVWNKDANKLEVVRSVVLQEVERPQFVHVVPHSERAVLQQDDDDNVMPITTTKPSGPEPMDIDDEGSHETPQQQPLAAAQRPVVLDLP</sequence>
<evidence type="ECO:0000256" key="6">
    <source>
        <dbReference type="ARBA" id="ARBA00022741"/>
    </source>
</evidence>
<dbReference type="GO" id="GO:0015074">
    <property type="term" value="P:DNA integration"/>
    <property type="evidence" value="ECO:0007669"/>
    <property type="project" value="UniProtKB-KW"/>
</dbReference>
<dbReference type="GO" id="GO:0008270">
    <property type="term" value="F:zinc ion binding"/>
    <property type="evidence" value="ECO:0007669"/>
    <property type="project" value="UniProtKB-KW"/>
</dbReference>
<evidence type="ECO:0000256" key="5">
    <source>
        <dbReference type="ARBA" id="ARBA00022723"/>
    </source>
</evidence>
<evidence type="ECO:0008006" key="22">
    <source>
        <dbReference type="Google" id="ProtNLM"/>
    </source>
</evidence>
<dbReference type="GO" id="GO:0006310">
    <property type="term" value="P:DNA recombination"/>
    <property type="evidence" value="ECO:0007669"/>
    <property type="project" value="UniProtKB-KW"/>
</dbReference>
<evidence type="ECO:0000256" key="2">
    <source>
        <dbReference type="ARBA" id="ARBA00022612"/>
    </source>
</evidence>
<evidence type="ECO:0000256" key="12">
    <source>
        <dbReference type="ARBA" id="ARBA00022918"/>
    </source>
</evidence>
<dbReference type="AlphaFoldDB" id="A0A8K1C2D9"/>
<keyword evidence="8" id="KW-0378">Hydrolase</keyword>
<dbReference type="GO" id="GO:0008233">
    <property type="term" value="F:peptidase activity"/>
    <property type="evidence" value="ECO:0007669"/>
    <property type="project" value="UniProtKB-KW"/>
</dbReference>
<dbReference type="PROSITE" id="PS50158">
    <property type="entry name" value="ZF_CCHC"/>
    <property type="match status" value="1"/>
</dbReference>
<evidence type="ECO:0000256" key="8">
    <source>
        <dbReference type="ARBA" id="ARBA00022801"/>
    </source>
</evidence>
<evidence type="ECO:0000256" key="15">
    <source>
        <dbReference type="ARBA" id="ARBA00023172"/>
    </source>
</evidence>
<dbReference type="GO" id="GO:0003964">
    <property type="term" value="F:RNA-directed DNA polymerase activity"/>
    <property type="evidence" value="ECO:0007669"/>
    <property type="project" value="UniProtKB-KW"/>
</dbReference>
<evidence type="ECO:0000256" key="3">
    <source>
        <dbReference type="ARBA" id="ARBA00022670"/>
    </source>
</evidence>
<dbReference type="InterPro" id="IPR036875">
    <property type="entry name" value="Znf_CCHC_sf"/>
</dbReference>
<dbReference type="InterPro" id="IPR001584">
    <property type="entry name" value="Integrase_cat-core"/>
</dbReference>
<dbReference type="PROSITE" id="PS50994">
    <property type="entry name" value="INTEGRASE"/>
    <property type="match status" value="1"/>
</dbReference>
<dbReference type="GO" id="GO:0004519">
    <property type="term" value="F:endonuclease activity"/>
    <property type="evidence" value="ECO:0007669"/>
    <property type="project" value="UniProtKB-KW"/>
</dbReference>
<dbReference type="PANTHER" id="PTHR42648">
    <property type="entry name" value="TRANSPOSASE, PUTATIVE-RELATED"/>
    <property type="match status" value="1"/>
</dbReference>
<dbReference type="PANTHER" id="PTHR42648:SF11">
    <property type="entry name" value="TRANSPOSON TY4-P GAG-POL POLYPROTEIN"/>
    <property type="match status" value="1"/>
</dbReference>
<dbReference type="SUPFAM" id="SSF57756">
    <property type="entry name" value="Retrovirus zinc finger-like domains"/>
    <property type="match status" value="1"/>
</dbReference>
<evidence type="ECO:0000256" key="1">
    <source>
        <dbReference type="ARBA" id="ARBA00002180"/>
    </source>
</evidence>
<keyword evidence="3" id="KW-0645">Protease</keyword>
<keyword evidence="6" id="KW-0547">Nucleotide-binding</keyword>
<keyword evidence="16" id="KW-0863">Zinc-finger</keyword>
<keyword evidence="9" id="KW-0067">ATP-binding</keyword>
<dbReference type="GO" id="GO:0003887">
    <property type="term" value="F:DNA-directed DNA polymerase activity"/>
    <property type="evidence" value="ECO:0007669"/>
    <property type="project" value="UniProtKB-KW"/>
</dbReference>
<evidence type="ECO:0000313" key="21">
    <source>
        <dbReference type="Proteomes" id="UP000794436"/>
    </source>
</evidence>
<proteinExistence type="predicted"/>
<comment type="caution">
    <text evidence="20">The sequence shown here is derived from an EMBL/GenBank/DDBJ whole genome shotgun (WGS) entry which is preliminary data.</text>
</comment>
<feature type="domain" description="CCHC-type" evidence="18">
    <location>
        <begin position="239"/>
        <end position="254"/>
    </location>
</feature>
<dbReference type="OrthoDB" id="166608at2759"/>
<evidence type="ECO:0000256" key="4">
    <source>
        <dbReference type="ARBA" id="ARBA00022722"/>
    </source>
</evidence>
<dbReference type="Pfam" id="PF22936">
    <property type="entry name" value="Pol_BBD"/>
    <property type="match status" value="1"/>
</dbReference>
<evidence type="ECO:0000256" key="9">
    <source>
        <dbReference type="ARBA" id="ARBA00022840"/>
    </source>
</evidence>
<dbReference type="GO" id="GO:0006508">
    <property type="term" value="P:proteolysis"/>
    <property type="evidence" value="ECO:0007669"/>
    <property type="project" value="UniProtKB-KW"/>
</dbReference>
<keyword evidence="12" id="KW-0695">RNA-directed DNA polymerase</keyword>
<keyword evidence="10" id="KW-0460">Magnesium</keyword>
<keyword evidence="11" id="KW-0229">DNA integration</keyword>
<dbReference type="InterPro" id="IPR001878">
    <property type="entry name" value="Znf_CCHC"/>
</dbReference>
<name>A0A8K1C2D9_PYTOL</name>
<accession>A0A8K1C2D9</accession>
<dbReference type="InterPro" id="IPR039537">
    <property type="entry name" value="Retrotran_Ty1/copia-like"/>
</dbReference>
<keyword evidence="4" id="KW-0540">Nuclease</keyword>
<evidence type="ECO:0000259" key="18">
    <source>
        <dbReference type="PROSITE" id="PS50158"/>
    </source>
</evidence>
<organism evidence="20 21">
    <name type="scientific">Pythium oligandrum</name>
    <name type="common">Mycoparasitic fungus</name>
    <dbReference type="NCBI Taxonomy" id="41045"/>
    <lineage>
        <taxon>Eukaryota</taxon>
        <taxon>Sar</taxon>
        <taxon>Stramenopiles</taxon>
        <taxon>Oomycota</taxon>
        <taxon>Peronosporomycetes</taxon>
        <taxon>Pythiales</taxon>
        <taxon>Pythiaceae</taxon>
        <taxon>Pythium</taxon>
    </lineage>
</organism>
<keyword evidence="2" id="KW-1188">Viral release from host cell</keyword>
<keyword evidence="7" id="KW-0255">Endonuclease</keyword>
<dbReference type="GO" id="GO:0003676">
    <property type="term" value="F:nucleic acid binding"/>
    <property type="evidence" value="ECO:0007669"/>
    <property type="project" value="InterPro"/>
</dbReference>
<dbReference type="Pfam" id="PF14223">
    <property type="entry name" value="Retrotran_gag_2"/>
    <property type="match status" value="1"/>
</dbReference>
<evidence type="ECO:0000313" key="20">
    <source>
        <dbReference type="EMBL" id="TMW55192.1"/>
    </source>
</evidence>
<keyword evidence="16" id="KW-0862">Zinc</keyword>
<protein>
    <recommendedName>
        <fullName evidence="22">Polyprotein</fullName>
    </recommendedName>
</protein>
<keyword evidence="5" id="KW-0479">Metal-binding</keyword>
<feature type="compositionally biased region" description="Low complexity" evidence="17">
    <location>
        <begin position="795"/>
        <end position="806"/>
    </location>
</feature>
<evidence type="ECO:0000256" key="10">
    <source>
        <dbReference type="ARBA" id="ARBA00022842"/>
    </source>
</evidence>
<keyword evidence="13" id="KW-0548">Nucleotidyltransferase</keyword>
<dbReference type="SUPFAM" id="SSF53098">
    <property type="entry name" value="Ribonuclease H-like"/>
    <property type="match status" value="1"/>
</dbReference>
<dbReference type="InterPro" id="IPR012337">
    <property type="entry name" value="RNaseH-like_sf"/>
</dbReference>
<feature type="domain" description="Integrase catalytic" evidence="19">
    <location>
        <begin position="502"/>
        <end position="680"/>
    </location>
</feature>
<feature type="region of interest" description="Disordered" evidence="17">
    <location>
        <begin position="763"/>
        <end position="812"/>
    </location>
</feature>
<dbReference type="Pfam" id="PF00665">
    <property type="entry name" value="rve"/>
    <property type="match status" value="1"/>
</dbReference>
<dbReference type="EMBL" id="SPLM01000149">
    <property type="protein sequence ID" value="TMW55192.1"/>
    <property type="molecule type" value="Genomic_DNA"/>
</dbReference>
<dbReference type="Gene3D" id="3.30.420.10">
    <property type="entry name" value="Ribonuclease H-like superfamily/Ribonuclease H"/>
    <property type="match status" value="1"/>
</dbReference>
<evidence type="ECO:0000256" key="14">
    <source>
        <dbReference type="ARBA" id="ARBA00023113"/>
    </source>
</evidence>
<dbReference type="InterPro" id="IPR054722">
    <property type="entry name" value="PolX-like_BBD"/>
</dbReference>
<evidence type="ECO:0000256" key="7">
    <source>
        <dbReference type="ARBA" id="ARBA00022759"/>
    </source>
</evidence>
<feature type="region of interest" description="Disordered" evidence="17">
    <location>
        <begin position="211"/>
        <end position="231"/>
    </location>
</feature>
<gene>
    <name evidence="20" type="ORF">Poli38472_013954</name>
</gene>
<reference evidence="20" key="1">
    <citation type="submission" date="2019-03" db="EMBL/GenBank/DDBJ databases">
        <title>Long read genome sequence of the mycoparasitic Pythium oligandrum ATCC 38472 isolated from sugarbeet rhizosphere.</title>
        <authorList>
            <person name="Gaulin E."/>
        </authorList>
    </citation>
    <scope>NUCLEOTIDE SEQUENCE</scope>
    <source>
        <strain evidence="20">ATCC 38472_TT</strain>
    </source>
</reference>
<dbReference type="InterPro" id="IPR057670">
    <property type="entry name" value="SH3_retrovirus"/>
</dbReference>